<evidence type="ECO:0000313" key="4">
    <source>
        <dbReference type="Proteomes" id="UP000278962"/>
    </source>
</evidence>
<feature type="transmembrane region" description="Helical" evidence="2">
    <location>
        <begin position="127"/>
        <end position="148"/>
    </location>
</feature>
<gene>
    <name evidence="3" type="ORF">C8N24_2063</name>
</gene>
<evidence type="ECO:0000256" key="1">
    <source>
        <dbReference type="SAM" id="MobiDB-lite"/>
    </source>
</evidence>
<comment type="caution">
    <text evidence="3">The sequence shown here is derived from an EMBL/GenBank/DDBJ whole genome shotgun (WGS) entry which is preliminary data.</text>
</comment>
<dbReference type="AlphaFoldDB" id="A0A660LE80"/>
<feature type="region of interest" description="Disordered" evidence="1">
    <location>
        <begin position="188"/>
        <end position="244"/>
    </location>
</feature>
<feature type="compositionally biased region" description="Basic and acidic residues" evidence="1">
    <location>
        <begin position="19"/>
        <end position="33"/>
    </location>
</feature>
<accession>A0A660LE80</accession>
<feature type="compositionally biased region" description="Pro residues" evidence="1">
    <location>
        <begin position="220"/>
        <end position="237"/>
    </location>
</feature>
<evidence type="ECO:0000313" key="3">
    <source>
        <dbReference type="EMBL" id="RKQ92220.1"/>
    </source>
</evidence>
<dbReference type="EMBL" id="RBIL01000001">
    <property type="protein sequence ID" value="RKQ92220.1"/>
    <property type="molecule type" value="Genomic_DNA"/>
</dbReference>
<keyword evidence="4" id="KW-1185">Reference proteome</keyword>
<feature type="compositionally biased region" description="Low complexity" evidence="1">
    <location>
        <begin position="1"/>
        <end position="17"/>
    </location>
</feature>
<dbReference type="Proteomes" id="UP000278962">
    <property type="component" value="Unassembled WGS sequence"/>
</dbReference>
<keyword evidence="2" id="KW-0812">Transmembrane</keyword>
<evidence type="ECO:0000256" key="2">
    <source>
        <dbReference type="SAM" id="Phobius"/>
    </source>
</evidence>
<keyword evidence="2" id="KW-1133">Transmembrane helix</keyword>
<keyword evidence="2" id="KW-0472">Membrane</keyword>
<reference evidence="3 4" key="1">
    <citation type="submission" date="2018-10" db="EMBL/GenBank/DDBJ databases">
        <title>Genomic Encyclopedia of Archaeal and Bacterial Type Strains, Phase II (KMG-II): from individual species to whole genera.</title>
        <authorList>
            <person name="Goeker M."/>
        </authorList>
    </citation>
    <scope>NUCLEOTIDE SEQUENCE [LARGE SCALE GENOMIC DNA]</scope>
    <source>
        <strain evidence="3 4">DSM 14954</strain>
    </source>
</reference>
<feature type="region of interest" description="Disordered" evidence="1">
    <location>
        <begin position="1"/>
        <end position="123"/>
    </location>
</feature>
<proteinExistence type="predicted"/>
<sequence>MATRAADAAVGAAETTTMTDRRWDEPPRPERSEAPTQKLPPLPTSAPRAAAGAREHESSTPAAADPIVGAAGDEPAGAGSARHQVAGPVPPPVPAAGPAASDPDAPPPRTAPGASPRAARRPIKKPSAFPVVAASLGTFFVIVALLAFQMRAGADPAIGKGEPQLVAAAPQAPRQVVVRRVIVTRIVEHRPRRGATPPAQPQTTAPSAPASSGSAAAPAPAAPAPAPAPAPAAPAPAPLETRSS</sequence>
<organism evidence="3 4">
    <name type="scientific">Solirubrobacter pauli</name>
    <dbReference type="NCBI Taxonomy" id="166793"/>
    <lineage>
        <taxon>Bacteria</taxon>
        <taxon>Bacillati</taxon>
        <taxon>Actinomycetota</taxon>
        <taxon>Thermoleophilia</taxon>
        <taxon>Solirubrobacterales</taxon>
        <taxon>Solirubrobacteraceae</taxon>
        <taxon>Solirubrobacter</taxon>
    </lineage>
</organism>
<feature type="compositionally biased region" description="Low complexity" evidence="1">
    <location>
        <begin position="194"/>
        <end position="219"/>
    </location>
</feature>
<name>A0A660LE80_9ACTN</name>
<protein>
    <submittedName>
        <fullName evidence="3">Uncharacterized protein</fullName>
    </submittedName>
</protein>